<sequence>MAFMDYPAHLLAREAAPPYFGEEPHALWHYSEDPGLGRFRPHTPATNPTAPPLVWAVDTRHAPMFWFPRDCPRGCVWPQADTTPEDRERFFGQSAAARIHVIESAWLDRMRDCQLYAYRFPAEPFRPHEEVGGYWVCDEEVEATERVPVDDLIGRHAAAGIELRVTPSIWPFWNRVAASTVGFSGSRLRNAA</sequence>
<dbReference type="InterPro" id="IPR049253">
    <property type="entry name" value="DUF6886"/>
</dbReference>
<evidence type="ECO:0000313" key="2">
    <source>
        <dbReference type="Proteomes" id="UP001500620"/>
    </source>
</evidence>
<proteinExistence type="predicted"/>
<accession>A0ABP8DNW0</accession>
<dbReference type="Pfam" id="PF21820">
    <property type="entry name" value="DUF6886"/>
    <property type="match status" value="1"/>
</dbReference>
<comment type="caution">
    <text evidence="1">The sequence shown here is derived from an EMBL/GenBank/DDBJ whole genome shotgun (WGS) entry which is preliminary data.</text>
</comment>
<keyword evidence="2" id="KW-1185">Reference proteome</keyword>
<evidence type="ECO:0000313" key="1">
    <source>
        <dbReference type="EMBL" id="GAA4260614.1"/>
    </source>
</evidence>
<gene>
    <name evidence="1" type="ORF">GCM10022255_089960</name>
</gene>
<evidence type="ECO:0008006" key="3">
    <source>
        <dbReference type="Google" id="ProtNLM"/>
    </source>
</evidence>
<dbReference type="Proteomes" id="UP001500620">
    <property type="component" value="Unassembled WGS sequence"/>
</dbReference>
<organism evidence="1 2">
    <name type="scientific">Dactylosporangium darangshiense</name>
    <dbReference type="NCBI Taxonomy" id="579108"/>
    <lineage>
        <taxon>Bacteria</taxon>
        <taxon>Bacillati</taxon>
        <taxon>Actinomycetota</taxon>
        <taxon>Actinomycetes</taxon>
        <taxon>Micromonosporales</taxon>
        <taxon>Micromonosporaceae</taxon>
        <taxon>Dactylosporangium</taxon>
    </lineage>
</organism>
<protein>
    <recommendedName>
        <fullName evidence="3">DUF2716 domain-containing protein</fullName>
    </recommendedName>
</protein>
<dbReference type="EMBL" id="BAABAT010000041">
    <property type="protein sequence ID" value="GAA4260614.1"/>
    <property type="molecule type" value="Genomic_DNA"/>
</dbReference>
<name>A0ABP8DNW0_9ACTN</name>
<reference evidence="2" key="1">
    <citation type="journal article" date="2019" name="Int. J. Syst. Evol. Microbiol.">
        <title>The Global Catalogue of Microorganisms (GCM) 10K type strain sequencing project: providing services to taxonomists for standard genome sequencing and annotation.</title>
        <authorList>
            <consortium name="The Broad Institute Genomics Platform"/>
            <consortium name="The Broad Institute Genome Sequencing Center for Infectious Disease"/>
            <person name="Wu L."/>
            <person name="Ma J."/>
        </authorList>
    </citation>
    <scope>NUCLEOTIDE SEQUENCE [LARGE SCALE GENOMIC DNA]</scope>
    <source>
        <strain evidence="2">JCM 17441</strain>
    </source>
</reference>